<comment type="caution">
    <text evidence="5">The sequence shown here is derived from an EMBL/GenBank/DDBJ whole genome shotgun (WGS) entry which is preliminary data.</text>
</comment>
<reference evidence="5" key="1">
    <citation type="submission" date="2017-05" db="EMBL/GenBank/DDBJ databases">
        <title>Complete and WGS of Bordetella genogroups.</title>
        <authorList>
            <person name="Spilker T."/>
            <person name="Lipuma J."/>
        </authorList>
    </citation>
    <scope>NUCLEOTIDE SEQUENCE</scope>
    <source>
        <strain evidence="5">AU21707</strain>
    </source>
</reference>
<evidence type="ECO:0000256" key="1">
    <source>
        <dbReference type="ARBA" id="ARBA00022603"/>
    </source>
</evidence>
<dbReference type="EMBL" id="NEVJ01000003">
    <property type="protein sequence ID" value="OZI19407.1"/>
    <property type="molecule type" value="Genomic_DNA"/>
</dbReference>
<dbReference type="PANTHER" id="PTHR43397:SF1">
    <property type="entry name" value="ERGOTHIONEINE BIOSYNTHESIS PROTEIN 1"/>
    <property type="match status" value="1"/>
</dbReference>
<dbReference type="NCBIfam" id="TIGR03438">
    <property type="entry name" value="egtD_ergothio"/>
    <property type="match status" value="1"/>
</dbReference>
<dbReference type="PANTHER" id="PTHR43397">
    <property type="entry name" value="ERGOTHIONEINE BIOSYNTHESIS PROTEIN 1"/>
    <property type="match status" value="1"/>
</dbReference>
<dbReference type="InterPro" id="IPR029063">
    <property type="entry name" value="SAM-dependent_MTases_sf"/>
</dbReference>
<dbReference type="InterPro" id="IPR017804">
    <property type="entry name" value="MeTrfase_EgtD-like"/>
</dbReference>
<feature type="compositionally biased region" description="Basic and acidic residues" evidence="3">
    <location>
        <begin position="24"/>
        <end position="35"/>
    </location>
</feature>
<dbReference type="Pfam" id="PF10017">
    <property type="entry name" value="Methyltransf_33"/>
    <property type="match status" value="1"/>
</dbReference>
<feature type="compositionally biased region" description="Polar residues" evidence="3">
    <location>
        <begin position="1"/>
        <end position="17"/>
    </location>
</feature>
<dbReference type="AlphaFoldDB" id="A0A261R3T3"/>
<dbReference type="InterPro" id="IPR019257">
    <property type="entry name" value="MeTrfase_dom"/>
</dbReference>
<dbReference type="STRING" id="1416803.CAL13_08145"/>
<gene>
    <name evidence="5" type="ORF">CAL26_17430</name>
</gene>
<evidence type="ECO:0000256" key="2">
    <source>
        <dbReference type="ARBA" id="ARBA00022679"/>
    </source>
</evidence>
<sequence length="340" mass="38166">MRSPSYSPSSLPETATSVAAPEARSAEPRFHQGHVENTETVRKELLEGLAKPQAEISPKFLYDELGSSLFTAITLLDEYYPTRCENEIFARHSAEIVAHAGPTRTLIDLGAGDCAKAERLLAHMHPTHYVPIDISVDYLKAAVKRIADHYPELDITALGMDFFNDLTLSDDVHPEQRTFFYPGSSIGNLPPAQAADLLASIRRQCVDGALVIGVDLVKAREILEPAYDDAVGVTAAFNLNMLRHVNRILGANFDPTQWRHVACFNEARSRMEMHLRARVATTVTWPGGQRRFEQHENIHTEDSYKYRPHAFKAMLARAGFGQIRYWTDAREWFAVFCARA</sequence>
<dbReference type="Gene3D" id="3.40.50.150">
    <property type="entry name" value="Vaccinia Virus protein VP39"/>
    <property type="match status" value="1"/>
</dbReference>
<feature type="region of interest" description="Disordered" evidence="3">
    <location>
        <begin position="1"/>
        <end position="35"/>
    </location>
</feature>
<name>A0A261R3T3_9BORD</name>
<dbReference type="SUPFAM" id="SSF53335">
    <property type="entry name" value="S-adenosyl-L-methionine-dependent methyltransferases"/>
    <property type="match status" value="1"/>
</dbReference>
<dbReference type="InterPro" id="IPR051128">
    <property type="entry name" value="EgtD_Methyltrsf_superfamily"/>
</dbReference>
<dbReference type="GO" id="GO:0008168">
    <property type="term" value="F:methyltransferase activity"/>
    <property type="evidence" value="ECO:0007669"/>
    <property type="project" value="UniProtKB-KW"/>
</dbReference>
<evidence type="ECO:0000313" key="5">
    <source>
        <dbReference type="EMBL" id="OZI19407.1"/>
    </source>
</evidence>
<organism evidence="5 6">
    <name type="scientific">Bordetella genomosp. 9</name>
    <dbReference type="NCBI Taxonomy" id="1416803"/>
    <lineage>
        <taxon>Bacteria</taxon>
        <taxon>Pseudomonadati</taxon>
        <taxon>Pseudomonadota</taxon>
        <taxon>Betaproteobacteria</taxon>
        <taxon>Burkholderiales</taxon>
        <taxon>Alcaligenaceae</taxon>
        <taxon>Bordetella</taxon>
    </lineage>
</organism>
<keyword evidence="6" id="KW-1185">Reference proteome</keyword>
<evidence type="ECO:0000313" key="6">
    <source>
        <dbReference type="Proteomes" id="UP000216857"/>
    </source>
</evidence>
<dbReference type="InterPro" id="IPR035094">
    <property type="entry name" value="EgtD"/>
</dbReference>
<proteinExistence type="predicted"/>
<keyword evidence="2" id="KW-0808">Transferase</keyword>
<dbReference type="GO" id="GO:0032259">
    <property type="term" value="P:methylation"/>
    <property type="evidence" value="ECO:0007669"/>
    <property type="project" value="UniProtKB-KW"/>
</dbReference>
<dbReference type="RefSeq" id="WP_094848062.1">
    <property type="nucleotide sequence ID" value="NZ_NEVJ01000003.1"/>
</dbReference>
<dbReference type="OrthoDB" id="5289726at2"/>
<keyword evidence="1" id="KW-0489">Methyltransferase</keyword>
<evidence type="ECO:0000256" key="3">
    <source>
        <dbReference type="SAM" id="MobiDB-lite"/>
    </source>
</evidence>
<dbReference type="PIRSF" id="PIRSF018005">
    <property type="entry name" value="UCP018005"/>
    <property type="match status" value="1"/>
</dbReference>
<accession>A0A261R3T3</accession>
<dbReference type="Proteomes" id="UP000216857">
    <property type="component" value="Unassembled WGS sequence"/>
</dbReference>
<evidence type="ECO:0000259" key="4">
    <source>
        <dbReference type="Pfam" id="PF10017"/>
    </source>
</evidence>
<feature type="domain" description="Histidine-specific methyltransferase SAM-dependent" evidence="4">
    <location>
        <begin position="42"/>
        <end position="339"/>
    </location>
</feature>
<protein>
    <submittedName>
        <fullName evidence="5">L-histidine N(Alpha)-methyltransferase</fullName>
    </submittedName>
</protein>